<dbReference type="Proteomes" id="UP000220836">
    <property type="component" value="Unassembled WGS sequence"/>
</dbReference>
<sequence>MKKVVNKSLAAGLAVLGLSAVAAQADQVFLDDVIVDGSLCVGQDCVNGESFGFDTIRLKENNLRINFTDTSNSASFPTTDWTIQVNDSANGGNNKFAVQDIDSGLTPFQIRGGAPANSLFVASSGNVGFGTNSPVADLHVKSGNTPTLRLEQDGSSGFAAQTFDVASNETNFFIRDVSNGSTLPFRIEPGASTNALYIEDTDDVGFGTSAPEAPIHILRSGAVNIRFHDSAAGVKWESGIASNDTFKISAVDTSGVQFRFTREGGMVLQPQDAAPVVSLGNGMIYYDDSGALCARVSGAWVALAGAGDCL</sequence>
<feature type="signal peptide" evidence="1">
    <location>
        <begin position="1"/>
        <end position="25"/>
    </location>
</feature>
<dbReference type="OrthoDB" id="4463518at2"/>
<dbReference type="EMBL" id="FXYH01000018">
    <property type="protein sequence ID" value="SMX48648.1"/>
    <property type="molecule type" value="Genomic_DNA"/>
</dbReference>
<keyword evidence="1" id="KW-0732">Signal</keyword>
<gene>
    <name evidence="2" type="ORF">PEV8663_03882</name>
</gene>
<evidence type="ECO:0000256" key="1">
    <source>
        <dbReference type="SAM" id="SignalP"/>
    </source>
</evidence>
<keyword evidence="3" id="KW-1185">Reference proteome</keyword>
<protein>
    <submittedName>
        <fullName evidence="2">Uncharacterized protein</fullName>
    </submittedName>
</protein>
<name>A0A238L142_9RHOB</name>
<dbReference type="AlphaFoldDB" id="A0A238L142"/>
<evidence type="ECO:0000313" key="2">
    <source>
        <dbReference type="EMBL" id="SMX48648.1"/>
    </source>
</evidence>
<dbReference type="RefSeq" id="WP_097806327.1">
    <property type="nucleotide sequence ID" value="NZ_CBDIHF020000004.1"/>
</dbReference>
<feature type="chain" id="PRO_5012511748" evidence="1">
    <location>
        <begin position="26"/>
        <end position="310"/>
    </location>
</feature>
<evidence type="ECO:0000313" key="3">
    <source>
        <dbReference type="Proteomes" id="UP000220836"/>
    </source>
</evidence>
<reference evidence="2 3" key="1">
    <citation type="submission" date="2017-05" db="EMBL/GenBank/DDBJ databases">
        <authorList>
            <person name="Song R."/>
            <person name="Chenine A.L."/>
            <person name="Ruprecht R.M."/>
        </authorList>
    </citation>
    <scope>NUCLEOTIDE SEQUENCE [LARGE SCALE GENOMIC DNA]</scope>
    <source>
        <strain evidence="2 3">CECT 8663</strain>
    </source>
</reference>
<accession>A0A238L142</accession>
<proteinExistence type="predicted"/>
<organism evidence="2 3">
    <name type="scientific">Pelagimonas varians</name>
    <dbReference type="NCBI Taxonomy" id="696760"/>
    <lineage>
        <taxon>Bacteria</taxon>
        <taxon>Pseudomonadati</taxon>
        <taxon>Pseudomonadota</taxon>
        <taxon>Alphaproteobacteria</taxon>
        <taxon>Rhodobacterales</taxon>
        <taxon>Roseobacteraceae</taxon>
        <taxon>Pelagimonas</taxon>
    </lineage>
</organism>